<dbReference type="InterPro" id="IPR027304">
    <property type="entry name" value="Trigger_fact/SurA_dom_sf"/>
</dbReference>
<dbReference type="InterPro" id="IPR050245">
    <property type="entry name" value="PrsA_foldase"/>
</dbReference>
<dbReference type="InterPro" id="IPR000297">
    <property type="entry name" value="PPIase_PpiC"/>
</dbReference>
<reference evidence="11" key="1">
    <citation type="submission" date="2022-11" db="EMBL/GenBank/DDBJ databases">
        <title>Hoeflea poritis sp. nov., isolated from scleractinian coral Porites lutea.</title>
        <authorList>
            <person name="Zhang G."/>
            <person name="Wei Q."/>
            <person name="Cai L."/>
        </authorList>
    </citation>
    <scope>NUCLEOTIDE SEQUENCE</scope>
    <source>
        <strain evidence="11">E7-10</strain>
    </source>
</reference>
<dbReference type="InterPro" id="IPR046357">
    <property type="entry name" value="PPIase_dom_sf"/>
</dbReference>
<comment type="similarity">
    <text evidence="2">Belongs to the PpiC/parvulin rotamase family.</text>
</comment>
<name>A0ABT4VM90_9HYPH</name>
<dbReference type="PROSITE" id="PS50198">
    <property type="entry name" value="PPIC_PPIASE_2"/>
    <property type="match status" value="1"/>
</dbReference>
<dbReference type="SUPFAM" id="SSF54534">
    <property type="entry name" value="FKBP-like"/>
    <property type="match status" value="1"/>
</dbReference>
<dbReference type="Pfam" id="PF00639">
    <property type="entry name" value="Rotamase"/>
    <property type="match status" value="1"/>
</dbReference>
<feature type="domain" description="PpiC" evidence="10">
    <location>
        <begin position="137"/>
        <end position="227"/>
    </location>
</feature>
<evidence type="ECO:0000313" key="11">
    <source>
        <dbReference type="EMBL" id="MDA4845838.1"/>
    </source>
</evidence>
<evidence type="ECO:0000256" key="2">
    <source>
        <dbReference type="ARBA" id="ARBA00007656"/>
    </source>
</evidence>
<evidence type="ECO:0000256" key="9">
    <source>
        <dbReference type="SAM" id="SignalP"/>
    </source>
</evidence>
<evidence type="ECO:0000256" key="7">
    <source>
        <dbReference type="ARBA" id="ARBA00031484"/>
    </source>
</evidence>
<evidence type="ECO:0000313" key="12">
    <source>
        <dbReference type="Proteomes" id="UP001148313"/>
    </source>
</evidence>
<proteinExistence type="inferred from homology"/>
<comment type="caution">
    <text evidence="11">The sequence shown here is derived from an EMBL/GenBank/DDBJ whole genome shotgun (WGS) entry which is preliminary data.</text>
</comment>
<dbReference type="SUPFAM" id="SSF109998">
    <property type="entry name" value="Triger factor/SurA peptide-binding domain-like"/>
    <property type="match status" value="1"/>
</dbReference>
<evidence type="ECO:0000256" key="5">
    <source>
        <dbReference type="ARBA" id="ARBA00023110"/>
    </source>
</evidence>
<evidence type="ECO:0000256" key="1">
    <source>
        <dbReference type="ARBA" id="ARBA00000971"/>
    </source>
</evidence>
<dbReference type="InterPro" id="IPR023058">
    <property type="entry name" value="PPIase_PpiC_CS"/>
</dbReference>
<dbReference type="PROSITE" id="PS01096">
    <property type="entry name" value="PPIC_PPIASE_1"/>
    <property type="match status" value="1"/>
</dbReference>
<evidence type="ECO:0000256" key="8">
    <source>
        <dbReference type="PROSITE-ProRule" id="PRU00278"/>
    </source>
</evidence>
<evidence type="ECO:0000256" key="3">
    <source>
        <dbReference type="ARBA" id="ARBA00013194"/>
    </source>
</evidence>
<keyword evidence="8 11" id="KW-0413">Isomerase</keyword>
<dbReference type="Gene3D" id="3.10.50.40">
    <property type="match status" value="1"/>
</dbReference>
<organism evidence="11 12">
    <name type="scientific">Hoeflea poritis</name>
    <dbReference type="NCBI Taxonomy" id="2993659"/>
    <lineage>
        <taxon>Bacteria</taxon>
        <taxon>Pseudomonadati</taxon>
        <taxon>Pseudomonadota</taxon>
        <taxon>Alphaproteobacteria</taxon>
        <taxon>Hyphomicrobiales</taxon>
        <taxon>Rhizobiaceae</taxon>
        <taxon>Hoeflea</taxon>
    </lineage>
</organism>
<feature type="chain" id="PRO_5046586441" description="Parvulin-like PPIase" evidence="9">
    <location>
        <begin position="25"/>
        <end position="285"/>
    </location>
</feature>
<gene>
    <name evidence="11" type="ORF">OOZ53_10795</name>
</gene>
<dbReference type="Proteomes" id="UP001148313">
    <property type="component" value="Unassembled WGS sequence"/>
</dbReference>
<comment type="catalytic activity">
    <reaction evidence="1">
        <text>[protein]-peptidylproline (omega=180) = [protein]-peptidylproline (omega=0)</text>
        <dbReference type="Rhea" id="RHEA:16237"/>
        <dbReference type="Rhea" id="RHEA-COMP:10747"/>
        <dbReference type="Rhea" id="RHEA-COMP:10748"/>
        <dbReference type="ChEBI" id="CHEBI:83833"/>
        <dbReference type="ChEBI" id="CHEBI:83834"/>
        <dbReference type="EC" id="5.2.1.8"/>
    </reaction>
</comment>
<sequence>MHRTKPLCAGLVALAVSLSFGAAAQDSEDKVIATVGGKPVYQSELTFAETDLDPQFSRLPAEQRTAAALSALLDIKLMAQQAENSGLGKDEAFQRRVEFLRDRALHNEFFKTRVVDSLTEEAVRERYDKEVAATPPEQEVRARHILVDSEEQAKAVVTELDAGKDFIELAKEKSTGPSGPQGGDLGYFTRGRMVPEFEEAAFALETGTYTKEPVKTQFGWHIIKVEDKRDTPPPSFDQVADQIRRVLLQEEYLALLQEARDAVEVEVTDEELQGLLEAVNPQGNN</sequence>
<keyword evidence="12" id="KW-1185">Reference proteome</keyword>
<evidence type="ECO:0000256" key="4">
    <source>
        <dbReference type="ARBA" id="ARBA00018370"/>
    </source>
</evidence>
<evidence type="ECO:0000259" key="10">
    <source>
        <dbReference type="PROSITE" id="PS50198"/>
    </source>
</evidence>
<accession>A0ABT4VM90</accession>
<dbReference type="PANTHER" id="PTHR47245">
    <property type="entry name" value="PEPTIDYLPROLYL ISOMERASE"/>
    <property type="match status" value="1"/>
</dbReference>
<dbReference type="PANTHER" id="PTHR47245:SF2">
    <property type="entry name" value="PEPTIDYL-PROLYL CIS-TRANS ISOMERASE HP_0175-RELATED"/>
    <property type="match status" value="1"/>
</dbReference>
<feature type="signal peptide" evidence="9">
    <location>
        <begin position="1"/>
        <end position="24"/>
    </location>
</feature>
<dbReference type="EC" id="5.2.1.8" evidence="3"/>
<keyword evidence="5 8" id="KW-0697">Rotamase</keyword>
<protein>
    <recommendedName>
        <fullName evidence="4">Parvulin-like PPIase</fullName>
        <ecNumber evidence="3">5.2.1.8</ecNumber>
    </recommendedName>
    <alternativeName>
        <fullName evidence="6">Peptidyl-prolyl cis-trans isomerase plp</fullName>
    </alternativeName>
    <alternativeName>
        <fullName evidence="7">Rotamase plp</fullName>
    </alternativeName>
</protein>
<dbReference type="EMBL" id="JAPJZH010000005">
    <property type="protein sequence ID" value="MDA4845838.1"/>
    <property type="molecule type" value="Genomic_DNA"/>
</dbReference>
<keyword evidence="9" id="KW-0732">Signal</keyword>
<dbReference type="RefSeq" id="WP_271089518.1">
    <property type="nucleotide sequence ID" value="NZ_JAPJZH010000005.1"/>
</dbReference>
<evidence type="ECO:0000256" key="6">
    <source>
        <dbReference type="ARBA" id="ARBA00030642"/>
    </source>
</evidence>
<dbReference type="GO" id="GO:0003755">
    <property type="term" value="F:peptidyl-prolyl cis-trans isomerase activity"/>
    <property type="evidence" value="ECO:0007669"/>
    <property type="project" value="UniProtKB-EC"/>
</dbReference>